<reference evidence="2" key="3">
    <citation type="submission" date="2016-03" db="UniProtKB">
        <authorList>
            <consortium name="EnsemblProtists"/>
        </authorList>
    </citation>
    <scope>IDENTIFICATION</scope>
</reference>
<dbReference type="SUPFAM" id="SSF160532">
    <property type="entry name" value="Ava3019-like"/>
    <property type="match status" value="1"/>
</dbReference>
<proteinExistence type="predicted"/>
<keyword evidence="3" id="KW-1185">Reference proteome</keyword>
<dbReference type="Proteomes" id="UP000011087">
    <property type="component" value="Unassembled WGS sequence"/>
</dbReference>
<gene>
    <name evidence="1" type="ORF">GUITHDRAFT_62358</name>
</gene>
<evidence type="ECO:0000313" key="2">
    <source>
        <dbReference type="EnsemblProtists" id="EKX33388"/>
    </source>
</evidence>
<accession>L1IAZ7</accession>
<reference evidence="1 3" key="1">
    <citation type="journal article" date="2012" name="Nature">
        <title>Algal genomes reveal evolutionary mosaicism and the fate of nucleomorphs.</title>
        <authorList>
            <consortium name="DOE Joint Genome Institute"/>
            <person name="Curtis B.A."/>
            <person name="Tanifuji G."/>
            <person name="Burki F."/>
            <person name="Gruber A."/>
            <person name="Irimia M."/>
            <person name="Maruyama S."/>
            <person name="Arias M.C."/>
            <person name="Ball S.G."/>
            <person name="Gile G.H."/>
            <person name="Hirakawa Y."/>
            <person name="Hopkins J.F."/>
            <person name="Kuo A."/>
            <person name="Rensing S.A."/>
            <person name="Schmutz J."/>
            <person name="Symeonidi A."/>
            <person name="Elias M."/>
            <person name="Eveleigh R.J."/>
            <person name="Herman E.K."/>
            <person name="Klute M.J."/>
            <person name="Nakayama T."/>
            <person name="Obornik M."/>
            <person name="Reyes-Prieto A."/>
            <person name="Armbrust E.V."/>
            <person name="Aves S.J."/>
            <person name="Beiko R.G."/>
            <person name="Coutinho P."/>
            <person name="Dacks J.B."/>
            <person name="Durnford D.G."/>
            <person name="Fast N.M."/>
            <person name="Green B.R."/>
            <person name="Grisdale C.J."/>
            <person name="Hempel F."/>
            <person name="Henrissat B."/>
            <person name="Hoppner M.P."/>
            <person name="Ishida K."/>
            <person name="Kim E."/>
            <person name="Koreny L."/>
            <person name="Kroth P.G."/>
            <person name="Liu Y."/>
            <person name="Malik S.B."/>
            <person name="Maier U.G."/>
            <person name="McRose D."/>
            <person name="Mock T."/>
            <person name="Neilson J.A."/>
            <person name="Onodera N.T."/>
            <person name="Poole A.M."/>
            <person name="Pritham E.J."/>
            <person name="Richards T.A."/>
            <person name="Rocap G."/>
            <person name="Roy S.W."/>
            <person name="Sarai C."/>
            <person name="Schaack S."/>
            <person name="Shirato S."/>
            <person name="Slamovits C.H."/>
            <person name="Spencer D.F."/>
            <person name="Suzuki S."/>
            <person name="Worden A.Z."/>
            <person name="Zauner S."/>
            <person name="Barry K."/>
            <person name="Bell C."/>
            <person name="Bharti A.K."/>
            <person name="Crow J.A."/>
            <person name="Grimwood J."/>
            <person name="Kramer R."/>
            <person name="Lindquist E."/>
            <person name="Lucas S."/>
            <person name="Salamov A."/>
            <person name="McFadden G.I."/>
            <person name="Lane C.E."/>
            <person name="Keeling P.J."/>
            <person name="Gray M.W."/>
            <person name="Grigoriev I.V."/>
            <person name="Archibald J.M."/>
        </authorList>
    </citation>
    <scope>NUCLEOTIDE SEQUENCE</scope>
    <source>
        <strain evidence="1 3">CCMP2712</strain>
    </source>
</reference>
<dbReference type="OMA" id="FCAENAS"/>
<dbReference type="EnsemblProtists" id="EKX33388">
    <property type="protein sequence ID" value="EKX33388"/>
    <property type="gene ID" value="GUITHDRAFT_62358"/>
</dbReference>
<dbReference type="EMBL" id="JH993143">
    <property type="protein sequence ID" value="EKX33388.1"/>
    <property type="molecule type" value="Genomic_DNA"/>
</dbReference>
<dbReference type="KEGG" id="gtt:GUITHDRAFT_62358"/>
<dbReference type="AlphaFoldDB" id="L1IAZ7"/>
<dbReference type="Gene3D" id="3.30.360.10">
    <property type="entry name" value="Dihydrodipicolinate Reductase, domain 2"/>
    <property type="match status" value="1"/>
</dbReference>
<protein>
    <submittedName>
        <fullName evidence="1 2">Uncharacterized protein</fullName>
    </submittedName>
</protein>
<reference evidence="3" key="2">
    <citation type="submission" date="2012-11" db="EMBL/GenBank/DDBJ databases">
        <authorList>
            <person name="Kuo A."/>
            <person name="Curtis B.A."/>
            <person name="Tanifuji G."/>
            <person name="Burki F."/>
            <person name="Gruber A."/>
            <person name="Irimia M."/>
            <person name="Maruyama S."/>
            <person name="Arias M.C."/>
            <person name="Ball S.G."/>
            <person name="Gile G.H."/>
            <person name="Hirakawa Y."/>
            <person name="Hopkins J.F."/>
            <person name="Rensing S.A."/>
            <person name="Schmutz J."/>
            <person name="Symeonidi A."/>
            <person name="Elias M."/>
            <person name="Eveleigh R.J."/>
            <person name="Herman E.K."/>
            <person name="Klute M.J."/>
            <person name="Nakayama T."/>
            <person name="Obornik M."/>
            <person name="Reyes-Prieto A."/>
            <person name="Armbrust E.V."/>
            <person name="Aves S.J."/>
            <person name="Beiko R.G."/>
            <person name="Coutinho P."/>
            <person name="Dacks J.B."/>
            <person name="Durnford D.G."/>
            <person name="Fast N.M."/>
            <person name="Green B.R."/>
            <person name="Grisdale C."/>
            <person name="Hempe F."/>
            <person name="Henrissat B."/>
            <person name="Hoppner M.P."/>
            <person name="Ishida K.-I."/>
            <person name="Kim E."/>
            <person name="Koreny L."/>
            <person name="Kroth P.G."/>
            <person name="Liu Y."/>
            <person name="Malik S.-B."/>
            <person name="Maier U.G."/>
            <person name="McRose D."/>
            <person name="Mock T."/>
            <person name="Neilson J.A."/>
            <person name="Onodera N.T."/>
            <person name="Poole A.M."/>
            <person name="Pritham E.J."/>
            <person name="Richards T.A."/>
            <person name="Rocap G."/>
            <person name="Roy S.W."/>
            <person name="Sarai C."/>
            <person name="Schaack S."/>
            <person name="Shirato S."/>
            <person name="Slamovits C.H."/>
            <person name="Spencer D.F."/>
            <person name="Suzuki S."/>
            <person name="Worden A.Z."/>
            <person name="Zauner S."/>
            <person name="Barry K."/>
            <person name="Bell C."/>
            <person name="Bharti A.K."/>
            <person name="Crow J.A."/>
            <person name="Grimwood J."/>
            <person name="Kramer R."/>
            <person name="Lindquist E."/>
            <person name="Lucas S."/>
            <person name="Salamov A."/>
            <person name="McFadden G.I."/>
            <person name="Lane C.E."/>
            <person name="Keeling P.J."/>
            <person name="Gray M.W."/>
            <person name="Grigoriev I.V."/>
            <person name="Archibald J.M."/>
        </authorList>
    </citation>
    <scope>NUCLEOTIDE SEQUENCE</scope>
    <source>
        <strain evidence="3">CCMP2712</strain>
    </source>
</reference>
<evidence type="ECO:0000313" key="1">
    <source>
        <dbReference type="EMBL" id="EKX33388.1"/>
    </source>
</evidence>
<dbReference type="GeneID" id="17290153"/>
<dbReference type="Pfam" id="PF08854">
    <property type="entry name" value="DUF1824"/>
    <property type="match status" value="1"/>
</dbReference>
<evidence type="ECO:0000313" key="3">
    <source>
        <dbReference type="Proteomes" id="UP000011087"/>
    </source>
</evidence>
<sequence length="98" mass="10474">MMGFCAESAEEGVGALKAWVSALELPRGRLHGMDKDGVALDMSDFGAVYIKYSSTGGEILSAGDATLNGYDGSYRGVYFNPTLPDGKFRQYAVLPLDL</sequence>
<feature type="non-terminal residue" evidence="1">
    <location>
        <position position="98"/>
    </location>
</feature>
<dbReference type="InterPro" id="IPR014953">
    <property type="entry name" value="DUF1824"/>
</dbReference>
<dbReference type="RefSeq" id="XP_005820368.1">
    <property type="nucleotide sequence ID" value="XM_005820311.1"/>
</dbReference>
<dbReference type="eggNOG" id="ENOG502S97V">
    <property type="taxonomic scope" value="Eukaryota"/>
</dbReference>
<dbReference type="OrthoDB" id="39680at2759"/>
<dbReference type="HOGENOM" id="CLU_2403581_0_0_1"/>
<name>L1IAZ7_GUITC</name>
<dbReference type="PaxDb" id="55529-EKX33388"/>
<organism evidence="1">
    <name type="scientific">Guillardia theta (strain CCMP2712)</name>
    <name type="common">Cryptophyte</name>
    <dbReference type="NCBI Taxonomy" id="905079"/>
    <lineage>
        <taxon>Eukaryota</taxon>
        <taxon>Cryptophyceae</taxon>
        <taxon>Pyrenomonadales</taxon>
        <taxon>Geminigeraceae</taxon>
        <taxon>Guillardia</taxon>
    </lineage>
</organism>